<dbReference type="Pfam" id="PF05221">
    <property type="entry name" value="AdoHcyase"/>
    <property type="match status" value="1"/>
</dbReference>
<dbReference type="EMBL" id="CAUEEQ010017590">
    <property type="protein sequence ID" value="CAJ0940581.1"/>
    <property type="molecule type" value="Genomic_DNA"/>
</dbReference>
<reference evidence="1" key="1">
    <citation type="submission" date="2023-07" db="EMBL/GenBank/DDBJ databases">
        <authorList>
            <person name="Stuckert A."/>
        </authorList>
    </citation>
    <scope>NUCLEOTIDE SEQUENCE</scope>
</reference>
<dbReference type="SUPFAM" id="SSF52283">
    <property type="entry name" value="Formate/glycerate dehydrogenase catalytic domain-like"/>
    <property type="match status" value="1"/>
</dbReference>
<protein>
    <submittedName>
        <fullName evidence="1">Uncharacterized protein</fullName>
    </submittedName>
</protein>
<accession>A0ABN9LIF8</accession>
<evidence type="ECO:0000313" key="2">
    <source>
        <dbReference type="Proteomes" id="UP001176940"/>
    </source>
</evidence>
<organism evidence="1 2">
    <name type="scientific">Ranitomeya imitator</name>
    <name type="common">mimic poison frog</name>
    <dbReference type="NCBI Taxonomy" id="111125"/>
    <lineage>
        <taxon>Eukaryota</taxon>
        <taxon>Metazoa</taxon>
        <taxon>Chordata</taxon>
        <taxon>Craniata</taxon>
        <taxon>Vertebrata</taxon>
        <taxon>Euteleostomi</taxon>
        <taxon>Amphibia</taxon>
        <taxon>Batrachia</taxon>
        <taxon>Anura</taxon>
        <taxon>Neobatrachia</taxon>
        <taxon>Hyloidea</taxon>
        <taxon>Dendrobatidae</taxon>
        <taxon>Dendrobatinae</taxon>
        <taxon>Ranitomeya</taxon>
    </lineage>
</organism>
<keyword evidence="2" id="KW-1185">Reference proteome</keyword>
<name>A0ABN9LIF8_9NEOB</name>
<comment type="caution">
    <text evidence="1">The sequence shown here is derived from an EMBL/GenBank/DDBJ whole genome shotgun (WGS) entry which is preliminary data.</text>
</comment>
<evidence type="ECO:0000313" key="1">
    <source>
        <dbReference type="EMBL" id="CAJ0940581.1"/>
    </source>
</evidence>
<proteinExistence type="predicted"/>
<gene>
    <name evidence="1" type="ORF">RIMI_LOCUS8741080</name>
</gene>
<dbReference type="InterPro" id="IPR000043">
    <property type="entry name" value="Adenosylhomocysteinase-like"/>
</dbReference>
<dbReference type="InterPro" id="IPR042172">
    <property type="entry name" value="Adenosylhomocyst_ase-like_sf"/>
</dbReference>
<dbReference type="Gene3D" id="3.40.50.1480">
    <property type="entry name" value="Adenosylhomocysteinase-like"/>
    <property type="match status" value="1"/>
</dbReference>
<dbReference type="Proteomes" id="UP001176940">
    <property type="component" value="Unassembled WGS sequence"/>
</dbReference>
<sequence>MYHGGQRMNFNPILQPACSQRSSGTENLLKTMRNRQIITVLAEEPTQLDEAVAAAHLTKLGVKLTKLTEKQKRNTLG</sequence>